<dbReference type="Pfam" id="PF09991">
    <property type="entry name" value="DUF2232"/>
    <property type="match status" value="1"/>
</dbReference>
<dbReference type="STRING" id="395961.Cyan7425_0341"/>
<dbReference type="eggNOG" id="COG4241">
    <property type="taxonomic scope" value="Bacteria"/>
</dbReference>
<feature type="transmembrane region" description="Helical" evidence="1">
    <location>
        <begin position="113"/>
        <end position="130"/>
    </location>
</feature>
<dbReference type="KEGG" id="cyn:Cyan7425_0341"/>
<dbReference type="AlphaFoldDB" id="B8HST6"/>
<dbReference type="InterPro" id="IPR018710">
    <property type="entry name" value="DUF2232"/>
</dbReference>
<evidence type="ECO:0000256" key="1">
    <source>
        <dbReference type="SAM" id="Phobius"/>
    </source>
</evidence>
<accession>B8HST6</accession>
<keyword evidence="1" id="KW-0472">Membrane</keyword>
<proteinExistence type="predicted"/>
<dbReference type="PANTHER" id="PTHR37185">
    <property type="entry name" value="MEMBRANE PROTEIN"/>
    <property type="match status" value="1"/>
</dbReference>
<dbReference type="OrthoDB" id="508722at2"/>
<keyword evidence="1" id="KW-0812">Transmembrane</keyword>
<gene>
    <name evidence="2" type="ordered locus">Cyan7425_0341</name>
</gene>
<feature type="transmembrane region" description="Helical" evidence="1">
    <location>
        <begin position="194"/>
        <end position="223"/>
    </location>
</feature>
<feature type="transmembrane region" description="Helical" evidence="1">
    <location>
        <begin position="87"/>
        <end position="107"/>
    </location>
</feature>
<keyword evidence="1" id="KW-1133">Transmembrane helix</keyword>
<feature type="transmembrane region" description="Helical" evidence="1">
    <location>
        <begin position="137"/>
        <end position="162"/>
    </location>
</feature>
<evidence type="ECO:0008006" key="3">
    <source>
        <dbReference type="Google" id="ProtNLM"/>
    </source>
</evidence>
<dbReference type="HOGENOM" id="CLU_080696_0_0_3"/>
<organism evidence="2">
    <name type="scientific">Cyanothece sp. (strain PCC 7425 / ATCC 29141)</name>
    <dbReference type="NCBI Taxonomy" id="395961"/>
    <lineage>
        <taxon>Bacteria</taxon>
        <taxon>Bacillati</taxon>
        <taxon>Cyanobacteriota</taxon>
        <taxon>Cyanophyceae</taxon>
        <taxon>Gomontiellales</taxon>
        <taxon>Cyanothecaceae</taxon>
        <taxon>Cyanothece</taxon>
    </lineage>
</organism>
<reference evidence="2" key="1">
    <citation type="submission" date="2009-01" db="EMBL/GenBank/DDBJ databases">
        <title>Complete sequence of chromosome Cyanothece sp. PCC 7425.</title>
        <authorList>
            <consortium name="US DOE Joint Genome Institute"/>
            <person name="Lucas S."/>
            <person name="Copeland A."/>
            <person name="Lapidus A."/>
            <person name="Glavina del Rio T."/>
            <person name="Dalin E."/>
            <person name="Tice H."/>
            <person name="Bruce D."/>
            <person name="Goodwin L."/>
            <person name="Pitluck S."/>
            <person name="Sims D."/>
            <person name="Meineke L."/>
            <person name="Brettin T."/>
            <person name="Detter J.C."/>
            <person name="Han C."/>
            <person name="Larimer F."/>
            <person name="Land M."/>
            <person name="Hauser L."/>
            <person name="Kyrpides N."/>
            <person name="Ovchinnikova G."/>
            <person name="Liberton M."/>
            <person name="Stoeckel J."/>
            <person name="Banerjee A."/>
            <person name="Singh A."/>
            <person name="Page L."/>
            <person name="Sato H."/>
            <person name="Zhao L."/>
            <person name="Sherman L."/>
            <person name="Pakrasi H."/>
            <person name="Richardson P."/>
        </authorList>
    </citation>
    <scope>NUCLEOTIDE SEQUENCE</scope>
    <source>
        <strain evidence="2">PCC 7425</strain>
    </source>
</reference>
<protein>
    <recommendedName>
        <fullName evidence="3">DUF2232 domain-containing protein</fullName>
    </recommendedName>
</protein>
<feature type="transmembrane region" description="Helical" evidence="1">
    <location>
        <begin position="43"/>
        <end position="66"/>
    </location>
</feature>
<evidence type="ECO:0000313" key="2">
    <source>
        <dbReference type="EMBL" id="ACL42733.1"/>
    </source>
</evidence>
<dbReference type="PANTHER" id="PTHR37185:SF3">
    <property type="entry name" value="MEMBRANE PROTEIN"/>
    <property type="match status" value="1"/>
</dbReference>
<sequence>MSHDPLARGETPTDPEMEFMDLEFDSPPDSEPMVPPRPQIRTTLAIVETAFLASTAALIWLINFYFPLGPLLRIFFPVPIALAYLRWNLRTATMTALVAALLLSVLMGPPRSLQFLVPHGLLGILLGHFWQRRASWWVSIAWGALLGGIGLFFQIGLLSLLLGENLWLYLNQQVTNLLDWLFTSLGWLVQPDLAVVQAVAVLIVFFNATLYTFVVHLAAWLLLERVGNPIPPPPQWLQTLLEQE</sequence>
<dbReference type="EMBL" id="CP001344">
    <property type="protein sequence ID" value="ACL42733.1"/>
    <property type="molecule type" value="Genomic_DNA"/>
</dbReference>
<name>B8HST6_CYAP4</name>